<gene>
    <name evidence="2" type="ORF">EUA98_05680</name>
</gene>
<proteinExistence type="predicted"/>
<dbReference type="Proteomes" id="UP000293764">
    <property type="component" value="Unassembled WGS sequence"/>
</dbReference>
<dbReference type="InterPro" id="IPR034768">
    <property type="entry name" value="4FE4S_WBL"/>
</dbReference>
<dbReference type="AlphaFoldDB" id="A0A4Q5N1U5"/>
<comment type="caution">
    <text evidence="2">The sequence shown here is derived from an EMBL/GenBank/DDBJ whole genome shotgun (WGS) entry which is preliminary data.</text>
</comment>
<keyword evidence="3" id="KW-1185">Reference proteome</keyword>
<evidence type="ECO:0000313" key="2">
    <source>
        <dbReference type="EMBL" id="RYV52055.1"/>
    </source>
</evidence>
<evidence type="ECO:0000313" key="3">
    <source>
        <dbReference type="Proteomes" id="UP000293764"/>
    </source>
</evidence>
<name>A0A4Q5N1U5_9MICO</name>
<dbReference type="PROSITE" id="PS51674">
    <property type="entry name" value="4FE4S_WBL"/>
    <property type="match status" value="1"/>
</dbReference>
<evidence type="ECO:0000259" key="1">
    <source>
        <dbReference type="PROSITE" id="PS51674"/>
    </source>
</evidence>
<reference evidence="2 3" key="1">
    <citation type="submission" date="2019-01" db="EMBL/GenBank/DDBJ databases">
        <title>Novel species of Cellulomonas.</title>
        <authorList>
            <person name="Liu Q."/>
            <person name="Xin Y.-H."/>
        </authorList>
    </citation>
    <scope>NUCLEOTIDE SEQUENCE [LARGE SCALE GENOMIC DNA]</scope>
    <source>
        <strain evidence="2 3">HLT2-17</strain>
    </source>
</reference>
<feature type="domain" description="4Fe-4S Wbl-type" evidence="1">
    <location>
        <begin position="22"/>
        <end position="80"/>
    </location>
</feature>
<dbReference type="OrthoDB" id="4735151at2"/>
<dbReference type="Pfam" id="PF02467">
    <property type="entry name" value="Whib"/>
    <property type="match status" value="1"/>
</dbReference>
<organism evidence="2 3">
    <name type="scientific">Pengzhenrongella frigida</name>
    <dbReference type="NCBI Taxonomy" id="1259133"/>
    <lineage>
        <taxon>Bacteria</taxon>
        <taxon>Bacillati</taxon>
        <taxon>Actinomycetota</taxon>
        <taxon>Actinomycetes</taxon>
        <taxon>Micrococcales</taxon>
        <taxon>Pengzhenrongella</taxon>
    </lineage>
</organism>
<dbReference type="RefSeq" id="WP_130101700.1">
    <property type="nucleotide sequence ID" value="NZ_SDWW01000009.1"/>
</dbReference>
<dbReference type="EMBL" id="SDWW01000009">
    <property type="protein sequence ID" value="RYV52055.1"/>
    <property type="molecule type" value="Genomic_DNA"/>
</dbReference>
<sequence>MTTRADLLEALGNLSEVGRVAPCWADPLAGWVSEIPREVRAAKRLCAPCPAFTGCREYGTGEGKRELGVYAGQSMTERLNRTTNPTKAA</sequence>
<accession>A0A4Q5N1U5</accession>
<protein>
    <recommendedName>
        <fullName evidence="1">4Fe-4S Wbl-type domain-containing protein</fullName>
    </recommendedName>
</protein>